<keyword evidence="4" id="KW-0997">Cell inner membrane</keyword>
<keyword evidence="5 9" id="KW-0812">Transmembrane</keyword>
<evidence type="ECO:0000256" key="7">
    <source>
        <dbReference type="ARBA" id="ARBA00023136"/>
    </source>
</evidence>
<feature type="transmembrane region" description="Helical" evidence="9">
    <location>
        <begin position="6"/>
        <end position="27"/>
    </location>
</feature>
<organism evidence="10 11">
    <name type="scientific">Tateyamaria armeniaca</name>
    <dbReference type="NCBI Taxonomy" id="2518930"/>
    <lineage>
        <taxon>Bacteria</taxon>
        <taxon>Pseudomonadati</taxon>
        <taxon>Pseudomonadota</taxon>
        <taxon>Alphaproteobacteria</taxon>
        <taxon>Rhodobacterales</taxon>
        <taxon>Roseobacteraceae</taxon>
        <taxon>Tateyamaria</taxon>
    </lineage>
</organism>
<evidence type="ECO:0000256" key="9">
    <source>
        <dbReference type="SAM" id="Phobius"/>
    </source>
</evidence>
<evidence type="ECO:0000256" key="5">
    <source>
        <dbReference type="ARBA" id="ARBA00022692"/>
    </source>
</evidence>
<dbReference type="PANTHER" id="PTHR30574:SF1">
    <property type="entry name" value="SULPHUR TRANSPORT DOMAIN-CONTAINING PROTEIN"/>
    <property type="match status" value="1"/>
</dbReference>
<feature type="transmembrane region" description="Helical" evidence="9">
    <location>
        <begin position="78"/>
        <end position="96"/>
    </location>
</feature>
<comment type="similarity">
    <text evidence="8">Belongs to the TsuA/YedE (TC 9.B.102) family.</text>
</comment>
<keyword evidence="3" id="KW-1003">Cell membrane</keyword>
<feature type="transmembrane region" description="Helical" evidence="9">
    <location>
        <begin position="116"/>
        <end position="137"/>
    </location>
</feature>
<keyword evidence="7 9" id="KW-0472">Membrane</keyword>
<dbReference type="PANTHER" id="PTHR30574">
    <property type="entry name" value="INNER MEMBRANE PROTEIN YEDE"/>
    <property type="match status" value="1"/>
</dbReference>
<name>A0ABW8UWN4_9RHOB</name>
<evidence type="ECO:0000256" key="8">
    <source>
        <dbReference type="ARBA" id="ARBA00035655"/>
    </source>
</evidence>
<keyword evidence="6 9" id="KW-1133">Transmembrane helix</keyword>
<dbReference type="RefSeq" id="WP_407593405.1">
    <property type="nucleotide sequence ID" value="NZ_JBHDIY010000002.1"/>
</dbReference>
<evidence type="ECO:0000256" key="6">
    <source>
        <dbReference type="ARBA" id="ARBA00022989"/>
    </source>
</evidence>
<dbReference type="Proteomes" id="UP001627408">
    <property type="component" value="Unassembled WGS sequence"/>
</dbReference>
<evidence type="ECO:0000313" key="10">
    <source>
        <dbReference type="EMBL" id="MFL4471565.1"/>
    </source>
</evidence>
<dbReference type="Pfam" id="PF04143">
    <property type="entry name" value="Sulf_transp"/>
    <property type="match status" value="1"/>
</dbReference>
<proteinExistence type="inferred from homology"/>
<dbReference type="InterPro" id="IPR007272">
    <property type="entry name" value="Sulf_transp_TsuA/YedE"/>
</dbReference>
<comment type="caution">
    <text evidence="10">The sequence shown here is derived from an EMBL/GenBank/DDBJ whole genome shotgun (WGS) entry which is preliminary data.</text>
</comment>
<evidence type="ECO:0000256" key="2">
    <source>
        <dbReference type="ARBA" id="ARBA00022448"/>
    </source>
</evidence>
<comment type="subcellular location">
    <subcellularLocation>
        <location evidence="1">Cell inner membrane</location>
        <topology evidence="1">Multi-pass membrane protein</topology>
    </subcellularLocation>
</comment>
<accession>A0ABW8UWN4</accession>
<protein>
    <submittedName>
        <fullName evidence="10">YeeE/YedE family protein</fullName>
    </submittedName>
</protein>
<evidence type="ECO:0000256" key="3">
    <source>
        <dbReference type="ARBA" id="ARBA00022475"/>
    </source>
</evidence>
<dbReference type="EMBL" id="JBHDIY010000002">
    <property type="protein sequence ID" value="MFL4471565.1"/>
    <property type="molecule type" value="Genomic_DNA"/>
</dbReference>
<sequence length="139" mass="13763">MEIAWLYGLLGGLLIGTGGAVLLLGAGRIMGASGIVGGLVDGTGTDRAATFAFLAGLIGAPALLSLAGWAVATQATSQIWMLILAGMAVGIGTRFANGCTSGHGVCGLSRFSLRGLVATLFYIGAGVITVTLLRIGLGL</sequence>
<evidence type="ECO:0000256" key="4">
    <source>
        <dbReference type="ARBA" id="ARBA00022519"/>
    </source>
</evidence>
<keyword evidence="2" id="KW-0813">Transport</keyword>
<evidence type="ECO:0000313" key="11">
    <source>
        <dbReference type="Proteomes" id="UP001627408"/>
    </source>
</evidence>
<gene>
    <name evidence="10" type="ORF">ACERZ8_17395</name>
</gene>
<reference evidence="10 11" key="1">
    <citation type="submission" date="2024-08" db="EMBL/GenBank/DDBJ databases">
        <title>Tateyamaria sp. nov., isolated from marine algae.</title>
        <authorList>
            <person name="Choi B.J."/>
            <person name="Kim J.M."/>
            <person name="Lee J.K."/>
            <person name="Choi D.G."/>
            <person name="Bayburt H."/>
            <person name="Baek J.H."/>
            <person name="Han D.M."/>
            <person name="Jeon C.O."/>
        </authorList>
    </citation>
    <scope>NUCLEOTIDE SEQUENCE [LARGE SCALE GENOMIC DNA]</scope>
    <source>
        <strain evidence="10 11">KMU-156</strain>
    </source>
</reference>
<evidence type="ECO:0000256" key="1">
    <source>
        <dbReference type="ARBA" id="ARBA00004429"/>
    </source>
</evidence>
<feature type="transmembrane region" description="Helical" evidence="9">
    <location>
        <begin position="48"/>
        <end position="72"/>
    </location>
</feature>
<keyword evidence="11" id="KW-1185">Reference proteome</keyword>